<dbReference type="PANTHER" id="PTHR42909:SF1">
    <property type="entry name" value="CARBOHYDRATE KINASE PFKB DOMAIN-CONTAINING PROTEIN"/>
    <property type="match status" value="1"/>
</dbReference>
<evidence type="ECO:0000256" key="1">
    <source>
        <dbReference type="ARBA" id="ARBA00022723"/>
    </source>
</evidence>
<dbReference type="EMBL" id="UINC01063362">
    <property type="protein sequence ID" value="SVB90920.1"/>
    <property type="molecule type" value="Genomic_DNA"/>
</dbReference>
<sequence length="184" mass="19796">MFHNFSNKIDADVLSSMLKINPLLRKNIDLGRPVISIETAILTHGMPFEYGKRFVSDTFRLCKKNNVFPAFLSVVGGNLCVGTPEKELLSLMGGPDLKKISYRNIGIAAAMKWSGGTTVSAGVVMSQRAGVSVFCTGGIGGVHRGFVENFDISQDLFVLSKTPVIVVTAGAKAVLDLKKTFEAL</sequence>
<keyword evidence="3" id="KW-0464">Manganese</keyword>
<evidence type="ECO:0000256" key="3">
    <source>
        <dbReference type="ARBA" id="ARBA00023211"/>
    </source>
</evidence>
<keyword evidence="4" id="KW-0456">Lyase</keyword>
<dbReference type="PANTHER" id="PTHR42909">
    <property type="entry name" value="ZGC:136858"/>
    <property type="match status" value="1"/>
</dbReference>
<dbReference type="GO" id="GO:0046872">
    <property type="term" value="F:metal ion binding"/>
    <property type="evidence" value="ECO:0007669"/>
    <property type="project" value="UniProtKB-KW"/>
</dbReference>
<accession>A0A382HUE9</accession>
<feature type="non-terminal residue" evidence="6">
    <location>
        <position position="184"/>
    </location>
</feature>
<name>A0A382HUE9_9ZZZZ</name>
<gene>
    <name evidence="6" type="ORF">METZ01_LOCUS243774</name>
</gene>
<dbReference type="GO" id="GO:0016798">
    <property type="term" value="F:hydrolase activity, acting on glycosyl bonds"/>
    <property type="evidence" value="ECO:0007669"/>
    <property type="project" value="UniProtKB-KW"/>
</dbReference>
<dbReference type="InterPro" id="IPR007342">
    <property type="entry name" value="PsuG"/>
</dbReference>
<evidence type="ECO:0000313" key="6">
    <source>
        <dbReference type="EMBL" id="SVB90920.1"/>
    </source>
</evidence>
<evidence type="ECO:0000256" key="5">
    <source>
        <dbReference type="ARBA" id="ARBA00023295"/>
    </source>
</evidence>
<evidence type="ECO:0000256" key="2">
    <source>
        <dbReference type="ARBA" id="ARBA00022801"/>
    </source>
</evidence>
<reference evidence="6" key="1">
    <citation type="submission" date="2018-05" db="EMBL/GenBank/DDBJ databases">
        <authorList>
            <person name="Lanie J.A."/>
            <person name="Ng W.-L."/>
            <person name="Kazmierczak K.M."/>
            <person name="Andrzejewski T.M."/>
            <person name="Davidsen T.M."/>
            <person name="Wayne K.J."/>
            <person name="Tettelin H."/>
            <person name="Glass J.I."/>
            <person name="Rusch D."/>
            <person name="Podicherti R."/>
            <person name="Tsui H.-C.T."/>
            <person name="Winkler M.E."/>
        </authorList>
    </citation>
    <scope>NUCLEOTIDE SEQUENCE</scope>
</reference>
<dbReference type="InterPro" id="IPR022830">
    <property type="entry name" value="Indigdn_synthA-like"/>
</dbReference>
<evidence type="ECO:0008006" key="7">
    <source>
        <dbReference type="Google" id="ProtNLM"/>
    </source>
</evidence>
<keyword evidence="5" id="KW-0326">Glycosidase</keyword>
<dbReference type="SUPFAM" id="SSF110581">
    <property type="entry name" value="Indigoidine synthase A-like"/>
    <property type="match status" value="1"/>
</dbReference>
<proteinExistence type="predicted"/>
<keyword evidence="1" id="KW-0479">Metal-binding</keyword>
<organism evidence="6">
    <name type="scientific">marine metagenome</name>
    <dbReference type="NCBI Taxonomy" id="408172"/>
    <lineage>
        <taxon>unclassified sequences</taxon>
        <taxon>metagenomes</taxon>
        <taxon>ecological metagenomes</taxon>
    </lineage>
</organism>
<dbReference type="AlphaFoldDB" id="A0A382HUE9"/>
<dbReference type="GO" id="GO:0005737">
    <property type="term" value="C:cytoplasm"/>
    <property type="evidence" value="ECO:0007669"/>
    <property type="project" value="TreeGrafter"/>
</dbReference>
<protein>
    <recommendedName>
        <fullName evidence="7">Pseudouridine-5'-phosphate glycosidase</fullName>
    </recommendedName>
</protein>
<evidence type="ECO:0000256" key="4">
    <source>
        <dbReference type="ARBA" id="ARBA00023239"/>
    </source>
</evidence>
<dbReference type="Gene3D" id="3.40.1790.10">
    <property type="entry name" value="Indigoidine synthase domain"/>
    <property type="match status" value="1"/>
</dbReference>
<keyword evidence="2" id="KW-0378">Hydrolase</keyword>
<dbReference type="GO" id="GO:0004730">
    <property type="term" value="F:pseudouridylate synthase activity"/>
    <property type="evidence" value="ECO:0007669"/>
    <property type="project" value="InterPro"/>
</dbReference>
<dbReference type="Pfam" id="PF04227">
    <property type="entry name" value="Indigoidine_A"/>
    <property type="match status" value="1"/>
</dbReference>